<organism evidence="2 3">
    <name type="scientific">Prorocentrum cordatum</name>
    <dbReference type="NCBI Taxonomy" id="2364126"/>
    <lineage>
        <taxon>Eukaryota</taxon>
        <taxon>Sar</taxon>
        <taxon>Alveolata</taxon>
        <taxon>Dinophyceae</taxon>
        <taxon>Prorocentrales</taxon>
        <taxon>Prorocentraceae</taxon>
        <taxon>Prorocentrum</taxon>
    </lineage>
</organism>
<keyword evidence="3" id="KW-1185">Reference proteome</keyword>
<evidence type="ECO:0000313" key="3">
    <source>
        <dbReference type="Proteomes" id="UP001189429"/>
    </source>
</evidence>
<evidence type="ECO:0000313" key="2">
    <source>
        <dbReference type="EMBL" id="CAK0870891.1"/>
    </source>
</evidence>
<evidence type="ECO:0008006" key="4">
    <source>
        <dbReference type="Google" id="ProtNLM"/>
    </source>
</evidence>
<feature type="region of interest" description="Disordered" evidence="1">
    <location>
        <begin position="20"/>
        <end position="42"/>
    </location>
</feature>
<reference evidence="2" key="1">
    <citation type="submission" date="2023-10" db="EMBL/GenBank/DDBJ databases">
        <authorList>
            <person name="Chen Y."/>
            <person name="Shah S."/>
            <person name="Dougan E. K."/>
            <person name="Thang M."/>
            <person name="Chan C."/>
        </authorList>
    </citation>
    <scope>NUCLEOTIDE SEQUENCE [LARGE SCALE GENOMIC DNA]</scope>
</reference>
<accession>A0ABN9VFW8</accession>
<proteinExistence type="predicted"/>
<comment type="caution">
    <text evidence="2">The sequence shown here is derived from an EMBL/GenBank/DDBJ whole genome shotgun (WGS) entry which is preliminary data.</text>
</comment>
<protein>
    <recommendedName>
        <fullName evidence="4">Ubiquitinyl hydrolase 1</fullName>
    </recommendedName>
</protein>
<sequence>MPGPALEPYHERQRGWQFGARGEQPAAGGWRSEAPPGAPRHLPRAEAGAIARAQLAEDRISRVARSGCLPASRDACSSAAWLAVGGNYDLQALLAALDRRGCHAAGHWAVETRGDVDRLERELGELAAGDAAPRVRGLLLNRRSRWSLGRHWYCLAASGRDGAWLCHDSTRGGPDPVAAGSLAAAAAEVARAELAQPCRCLRLCSGRGSALHVFAIAQAAP</sequence>
<dbReference type="Proteomes" id="UP001189429">
    <property type="component" value="Unassembled WGS sequence"/>
</dbReference>
<name>A0ABN9VFW8_9DINO</name>
<gene>
    <name evidence="2" type="ORF">PCOR1329_LOCUS56875</name>
</gene>
<evidence type="ECO:0000256" key="1">
    <source>
        <dbReference type="SAM" id="MobiDB-lite"/>
    </source>
</evidence>
<dbReference type="EMBL" id="CAUYUJ010017013">
    <property type="protein sequence ID" value="CAK0870891.1"/>
    <property type="molecule type" value="Genomic_DNA"/>
</dbReference>